<organism evidence="1 2">
    <name type="scientific">Eumeta variegata</name>
    <name type="common">Bagworm moth</name>
    <name type="synonym">Eumeta japonica</name>
    <dbReference type="NCBI Taxonomy" id="151549"/>
    <lineage>
        <taxon>Eukaryota</taxon>
        <taxon>Metazoa</taxon>
        <taxon>Ecdysozoa</taxon>
        <taxon>Arthropoda</taxon>
        <taxon>Hexapoda</taxon>
        <taxon>Insecta</taxon>
        <taxon>Pterygota</taxon>
        <taxon>Neoptera</taxon>
        <taxon>Endopterygota</taxon>
        <taxon>Lepidoptera</taxon>
        <taxon>Glossata</taxon>
        <taxon>Ditrysia</taxon>
        <taxon>Tineoidea</taxon>
        <taxon>Psychidae</taxon>
        <taxon>Oiketicinae</taxon>
        <taxon>Eumeta</taxon>
    </lineage>
</organism>
<dbReference type="AlphaFoldDB" id="A0A4C1Z4I9"/>
<gene>
    <name evidence="1" type="ORF">EVAR_57180_1</name>
</gene>
<protein>
    <submittedName>
        <fullName evidence="1">Uncharacterized protein</fullName>
    </submittedName>
</protein>
<evidence type="ECO:0000313" key="1">
    <source>
        <dbReference type="EMBL" id="GBP81535.1"/>
    </source>
</evidence>
<name>A0A4C1Z4I9_EUMVA</name>
<evidence type="ECO:0000313" key="2">
    <source>
        <dbReference type="Proteomes" id="UP000299102"/>
    </source>
</evidence>
<reference evidence="1 2" key="1">
    <citation type="journal article" date="2019" name="Commun. Biol.">
        <title>The bagworm genome reveals a unique fibroin gene that provides high tensile strength.</title>
        <authorList>
            <person name="Kono N."/>
            <person name="Nakamura H."/>
            <person name="Ohtoshi R."/>
            <person name="Tomita M."/>
            <person name="Numata K."/>
            <person name="Arakawa K."/>
        </authorList>
    </citation>
    <scope>NUCLEOTIDE SEQUENCE [LARGE SCALE GENOMIC DNA]</scope>
</reference>
<accession>A0A4C1Z4I9</accession>
<dbReference type="EMBL" id="BGZK01001516">
    <property type="protein sequence ID" value="GBP81535.1"/>
    <property type="molecule type" value="Genomic_DNA"/>
</dbReference>
<keyword evidence="2" id="KW-1185">Reference proteome</keyword>
<proteinExistence type="predicted"/>
<comment type="caution">
    <text evidence="1">The sequence shown here is derived from an EMBL/GenBank/DDBJ whole genome shotgun (WGS) entry which is preliminary data.</text>
</comment>
<sequence>MNLKALAFKYGRAKSIELICPRCLFSDADDSQLADAAAPGERQLAHRVEARYRDNPDECLAKLQARARSGNQPRGVLRAVPTHQLF</sequence>
<dbReference type="Proteomes" id="UP000299102">
    <property type="component" value="Unassembled WGS sequence"/>
</dbReference>